<accession>A0A9P4Q7F3</accession>
<proteinExistence type="predicted"/>
<feature type="region of interest" description="Disordered" evidence="1">
    <location>
        <begin position="384"/>
        <end position="407"/>
    </location>
</feature>
<feature type="region of interest" description="Disordered" evidence="1">
    <location>
        <begin position="1"/>
        <end position="21"/>
    </location>
</feature>
<feature type="region of interest" description="Disordered" evidence="1">
    <location>
        <begin position="501"/>
        <end position="537"/>
    </location>
</feature>
<evidence type="ECO:0000313" key="2">
    <source>
        <dbReference type="EMBL" id="KAF2719826.1"/>
    </source>
</evidence>
<name>A0A9P4Q7F3_9PEZI</name>
<dbReference type="EMBL" id="MU003806">
    <property type="protein sequence ID" value="KAF2719826.1"/>
    <property type="molecule type" value="Genomic_DNA"/>
</dbReference>
<feature type="compositionally biased region" description="Low complexity" evidence="1">
    <location>
        <begin position="323"/>
        <end position="332"/>
    </location>
</feature>
<evidence type="ECO:0000256" key="1">
    <source>
        <dbReference type="SAM" id="MobiDB-lite"/>
    </source>
</evidence>
<sequence length="635" mass="69125">MTTNCKQDRPVLASKPSNVSTTSSVASATSIAGSARSGGSRLLFGEIDTSSQRSTDSYASVCSLVLCDSSTFLKFWLNDDCRERFVRHVPSTDLQNLRLVCHDFSVRAAPALFNDLKINFKTSTFTRPARLAALDRVGYHVKKLRFNLAHSAQTFLPPLVDPETGDELSFTYTPQVVPNPKLAKYGDCGTTEILTRQYPPLFHAATNVPAFVRAFSALVNLKDLEISCPGYDSAALKHRRSVVDFALVSVRIAVEKSHLNALESLTLSPIHPGALQYLSPAIGYGADPRSMRCWARVKKLQIEMNATSASLSAGRQGQSHAHGQGQRLQQQQQSDQFRLLQTYLRNFQRNLTRFSFHWIGTKSPMPIQTQPKLSLRPEMTHPALKAQPSLPSQNSSSTPTAKPHSFPNLTHLELENVTATASDIHNFVALHRGTLRELNLEDIELVSGTWDEALAPLTPPPPRTPKTQRLSAESRAALRSIRSSSAITIGGMDEIPIMLSPTATSATATPERKATSPPRARTQPTKAQHSEPPLPLSPPLASPLFLLKPTIFKPAANSRPSHPKPQQLSANASQGIGSLRLSQRILSTVHSTMHSSNAASTATAATAGGGAWKKDDTGLRRVLRGGMLGLRGDLF</sequence>
<gene>
    <name evidence="2" type="ORF">K431DRAFT_304809</name>
</gene>
<feature type="compositionally biased region" description="Polar residues" evidence="1">
    <location>
        <begin position="389"/>
        <end position="400"/>
    </location>
</feature>
<dbReference type="Proteomes" id="UP000799441">
    <property type="component" value="Unassembled WGS sequence"/>
</dbReference>
<reference evidence="2" key="1">
    <citation type="journal article" date="2020" name="Stud. Mycol.">
        <title>101 Dothideomycetes genomes: a test case for predicting lifestyles and emergence of pathogens.</title>
        <authorList>
            <person name="Haridas S."/>
            <person name="Albert R."/>
            <person name="Binder M."/>
            <person name="Bloem J."/>
            <person name="Labutti K."/>
            <person name="Salamov A."/>
            <person name="Andreopoulos B."/>
            <person name="Baker S."/>
            <person name="Barry K."/>
            <person name="Bills G."/>
            <person name="Bluhm B."/>
            <person name="Cannon C."/>
            <person name="Castanera R."/>
            <person name="Culley D."/>
            <person name="Daum C."/>
            <person name="Ezra D."/>
            <person name="Gonzalez J."/>
            <person name="Henrissat B."/>
            <person name="Kuo A."/>
            <person name="Liang C."/>
            <person name="Lipzen A."/>
            <person name="Lutzoni F."/>
            <person name="Magnuson J."/>
            <person name="Mondo S."/>
            <person name="Nolan M."/>
            <person name="Ohm R."/>
            <person name="Pangilinan J."/>
            <person name="Park H.-J."/>
            <person name="Ramirez L."/>
            <person name="Alfaro M."/>
            <person name="Sun H."/>
            <person name="Tritt A."/>
            <person name="Yoshinaga Y."/>
            <person name="Zwiers L.-H."/>
            <person name="Turgeon B."/>
            <person name="Goodwin S."/>
            <person name="Spatafora J."/>
            <person name="Crous P."/>
            <person name="Grigoriev I."/>
        </authorList>
    </citation>
    <scope>NUCLEOTIDE SEQUENCE</scope>
    <source>
        <strain evidence="2">CBS 116435</strain>
    </source>
</reference>
<feature type="region of interest" description="Disordered" evidence="1">
    <location>
        <begin position="309"/>
        <end position="332"/>
    </location>
</feature>
<organism evidence="2 3">
    <name type="scientific">Polychaeton citri CBS 116435</name>
    <dbReference type="NCBI Taxonomy" id="1314669"/>
    <lineage>
        <taxon>Eukaryota</taxon>
        <taxon>Fungi</taxon>
        <taxon>Dikarya</taxon>
        <taxon>Ascomycota</taxon>
        <taxon>Pezizomycotina</taxon>
        <taxon>Dothideomycetes</taxon>
        <taxon>Dothideomycetidae</taxon>
        <taxon>Capnodiales</taxon>
        <taxon>Capnodiaceae</taxon>
        <taxon>Polychaeton</taxon>
    </lineage>
</organism>
<keyword evidence="3" id="KW-1185">Reference proteome</keyword>
<dbReference type="OrthoDB" id="5327538at2759"/>
<protein>
    <submittedName>
        <fullName evidence="2">Uncharacterized protein</fullName>
    </submittedName>
</protein>
<feature type="compositionally biased region" description="Polar residues" evidence="1">
    <location>
        <begin position="309"/>
        <end position="321"/>
    </location>
</feature>
<evidence type="ECO:0000313" key="3">
    <source>
        <dbReference type="Proteomes" id="UP000799441"/>
    </source>
</evidence>
<comment type="caution">
    <text evidence="2">The sequence shown here is derived from an EMBL/GenBank/DDBJ whole genome shotgun (WGS) entry which is preliminary data.</text>
</comment>
<dbReference type="AlphaFoldDB" id="A0A9P4Q7F3"/>